<dbReference type="SUPFAM" id="SSF48150">
    <property type="entry name" value="DNA-glycosylase"/>
    <property type="match status" value="1"/>
</dbReference>
<dbReference type="InterPro" id="IPR023170">
    <property type="entry name" value="HhH_base_excis_C"/>
</dbReference>
<evidence type="ECO:0000259" key="7">
    <source>
        <dbReference type="SMART" id="SM00478"/>
    </source>
</evidence>
<keyword evidence="6" id="KW-0234">DNA repair</keyword>
<dbReference type="GO" id="GO:0006289">
    <property type="term" value="P:nucleotide-excision repair"/>
    <property type="evidence" value="ECO:0007669"/>
    <property type="project" value="InterPro"/>
</dbReference>
<dbReference type="OrthoDB" id="9785929at2"/>
<proteinExistence type="inferred from homology"/>
<evidence type="ECO:0000313" key="9">
    <source>
        <dbReference type="Proteomes" id="UP000293162"/>
    </source>
</evidence>
<dbReference type="Pfam" id="PF00730">
    <property type="entry name" value="HhH-GPD"/>
    <property type="match status" value="1"/>
</dbReference>
<dbReference type="PANTHER" id="PTHR43003:SF12">
    <property type="entry name" value="DNA-3-METHYLADENINE GLYCOSYLASE"/>
    <property type="match status" value="1"/>
</dbReference>
<dbReference type="Gene3D" id="3.30.310.20">
    <property type="entry name" value="DNA-3-methyladenine glycosylase AlkA, N-terminal domain"/>
    <property type="match status" value="1"/>
</dbReference>
<dbReference type="Proteomes" id="UP000293162">
    <property type="component" value="Unassembled WGS sequence"/>
</dbReference>
<comment type="catalytic activity">
    <reaction evidence="1">
        <text>Hydrolysis of alkylated DNA, releasing 3-methyladenine, 3-methylguanine, 7-methylguanine and 7-methyladenine.</text>
        <dbReference type="EC" id="3.2.2.21"/>
    </reaction>
</comment>
<dbReference type="GO" id="GO:0005737">
    <property type="term" value="C:cytoplasm"/>
    <property type="evidence" value="ECO:0007669"/>
    <property type="project" value="TreeGrafter"/>
</dbReference>
<dbReference type="InterPro" id="IPR012904">
    <property type="entry name" value="OGG_N"/>
</dbReference>
<dbReference type="EC" id="3.2.2.21" evidence="3"/>
<keyword evidence="9" id="KW-1185">Reference proteome</keyword>
<dbReference type="Pfam" id="PF07934">
    <property type="entry name" value="OGG_N"/>
    <property type="match status" value="1"/>
</dbReference>
<name>A0A4Q5M631_9BACT</name>
<dbReference type="InterPro" id="IPR037046">
    <property type="entry name" value="AlkA_N_sf"/>
</dbReference>
<dbReference type="CDD" id="cd00056">
    <property type="entry name" value="ENDO3c"/>
    <property type="match status" value="1"/>
</dbReference>
<dbReference type="InterPro" id="IPR011257">
    <property type="entry name" value="DNA_glycosylase"/>
</dbReference>
<evidence type="ECO:0000256" key="2">
    <source>
        <dbReference type="ARBA" id="ARBA00010817"/>
    </source>
</evidence>
<comment type="caution">
    <text evidence="8">The sequence shown here is derived from an EMBL/GenBank/DDBJ whole genome shotgun (WGS) entry which is preliminary data.</text>
</comment>
<dbReference type="InterPro" id="IPR051912">
    <property type="entry name" value="Alkylbase_DNA_Glycosylase/TA"/>
</dbReference>
<keyword evidence="5" id="KW-0378">Hydrolase</keyword>
<dbReference type="InterPro" id="IPR003265">
    <property type="entry name" value="HhH-GPD_domain"/>
</dbReference>
<keyword evidence="4" id="KW-0227">DNA damage</keyword>
<dbReference type="GO" id="GO:0032131">
    <property type="term" value="F:alkylated DNA binding"/>
    <property type="evidence" value="ECO:0007669"/>
    <property type="project" value="TreeGrafter"/>
</dbReference>
<dbReference type="AlphaFoldDB" id="A0A4Q5M631"/>
<dbReference type="Gene3D" id="1.10.1670.10">
    <property type="entry name" value="Helix-hairpin-Helix base-excision DNA repair enzymes (C-terminal)"/>
    <property type="match status" value="1"/>
</dbReference>
<dbReference type="GO" id="GO:0008725">
    <property type="term" value="F:DNA-3-methyladenine glycosylase activity"/>
    <property type="evidence" value="ECO:0007669"/>
    <property type="project" value="TreeGrafter"/>
</dbReference>
<evidence type="ECO:0000313" key="8">
    <source>
        <dbReference type="EMBL" id="RYU97443.1"/>
    </source>
</evidence>
<evidence type="ECO:0000256" key="6">
    <source>
        <dbReference type="ARBA" id="ARBA00023204"/>
    </source>
</evidence>
<evidence type="ECO:0000256" key="5">
    <source>
        <dbReference type="ARBA" id="ARBA00022801"/>
    </source>
</evidence>
<dbReference type="SMART" id="SM00478">
    <property type="entry name" value="ENDO3c"/>
    <property type="match status" value="1"/>
</dbReference>
<dbReference type="PANTHER" id="PTHR43003">
    <property type="entry name" value="DNA-3-METHYLADENINE GLYCOSYLASE"/>
    <property type="match status" value="1"/>
</dbReference>
<evidence type="ECO:0000256" key="3">
    <source>
        <dbReference type="ARBA" id="ARBA00012000"/>
    </source>
</evidence>
<dbReference type="GO" id="GO:0006307">
    <property type="term" value="P:DNA alkylation repair"/>
    <property type="evidence" value="ECO:0007669"/>
    <property type="project" value="TreeGrafter"/>
</dbReference>
<reference evidence="8 9" key="1">
    <citation type="submission" date="2019-02" db="EMBL/GenBank/DDBJ databases">
        <title>Bacterial novel species Emticicia sp. 17J42-9 isolated from soil.</title>
        <authorList>
            <person name="Jung H.-Y."/>
        </authorList>
    </citation>
    <scope>NUCLEOTIDE SEQUENCE [LARGE SCALE GENOMIC DNA]</scope>
    <source>
        <strain evidence="8 9">17J42-9</strain>
    </source>
</reference>
<sequence>MIYIPTPEEFSYKELIKFLSRNEKECLHSIKEDIIFKVLDIDQELVLFSVSFDNGLIATIHTDNQSAAVQEKVRTYIEDWFDLKADLKTFYEAVSQDATLSQLCRKYYGLRMVGMPNLFESLVWSVIGQQINLNFAYALKQRLVHNFGKSIVFEGETFYALPTPEILASLSIEDFQPHQFSRGKAQYIINISKAFAEGILSQQQLSALTYDEIKQHLIAIKGIGNWTANYSMMKSLKSYDAFPVEDVGLHNAVKNQYGLATKPSIAELNQMAVQWSGWRGYATFYFWHSLLG</sequence>
<dbReference type="GO" id="GO:0043916">
    <property type="term" value="F:DNA-7-methylguanine glycosylase activity"/>
    <property type="evidence" value="ECO:0007669"/>
    <property type="project" value="TreeGrafter"/>
</dbReference>
<dbReference type="FunFam" id="1.10.340.30:FF:000004">
    <property type="entry name" value="DNA-3-methyladenine glycosylase II"/>
    <property type="match status" value="1"/>
</dbReference>
<evidence type="ECO:0000256" key="4">
    <source>
        <dbReference type="ARBA" id="ARBA00022763"/>
    </source>
</evidence>
<dbReference type="Gene3D" id="1.10.340.30">
    <property type="entry name" value="Hypothetical protein, domain 2"/>
    <property type="match status" value="1"/>
</dbReference>
<dbReference type="RefSeq" id="WP_130019225.1">
    <property type="nucleotide sequence ID" value="NZ_SEWF01000002.1"/>
</dbReference>
<dbReference type="EMBL" id="SEWF01000002">
    <property type="protein sequence ID" value="RYU97443.1"/>
    <property type="molecule type" value="Genomic_DNA"/>
</dbReference>
<dbReference type="GO" id="GO:0032993">
    <property type="term" value="C:protein-DNA complex"/>
    <property type="evidence" value="ECO:0007669"/>
    <property type="project" value="TreeGrafter"/>
</dbReference>
<gene>
    <name evidence="8" type="ORF">EWM59_01780</name>
</gene>
<evidence type="ECO:0000256" key="1">
    <source>
        <dbReference type="ARBA" id="ARBA00000086"/>
    </source>
</evidence>
<dbReference type="GO" id="GO:0006285">
    <property type="term" value="P:base-excision repair, AP site formation"/>
    <property type="evidence" value="ECO:0007669"/>
    <property type="project" value="TreeGrafter"/>
</dbReference>
<accession>A0A4Q5M631</accession>
<organism evidence="8 9">
    <name type="scientific">Emticicia agri</name>
    <dbReference type="NCBI Taxonomy" id="2492393"/>
    <lineage>
        <taxon>Bacteria</taxon>
        <taxon>Pseudomonadati</taxon>
        <taxon>Bacteroidota</taxon>
        <taxon>Cytophagia</taxon>
        <taxon>Cytophagales</taxon>
        <taxon>Leadbetterellaceae</taxon>
        <taxon>Emticicia</taxon>
    </lineage>
</organism>
<protein>
    <recommendedName>
        <fullName evidence="3">DNA-3-methyladenine glycosylase II</fullName>
        <ecNumber evidence="3">3.2.2.21</ecNumber>
    </recommendedName>
</protein>
<feature type="domain" description="HhH-GPD" evidence="7">
    <location>
        <begin position="127"/>
        <end position="291"/>
    </location>
</feature>
<dbReference type="GO" id="GO:0008534">
    <property type="term" value="F:oxidized purine nucleobase lesion DNA N-glycosylase activity"/>
    <property type="evidence" value="ECO:0007669"/>
    <property type="project" value="InterPro"/>
</dbReference>
<comment type="similarity">
    <text evidence="2">Belongs to the alkylbase DNA glycosidase AlkA family.</text>
</comment>